<dbReference type="FunFam" id="2.100.10.30:FF:000001">
    <property type="entry name" value="Jacalin-related lectin 33"/>
    <property type="match status" value="3"/>
</dbReference>
<dbReference type="InterPro" id="IPR036404">
    <property type="entry name" value="Jacalin-like_lectin_dom_sf"/>
</dbReference>
<dbReference type="Pfam" id="PF01419">
    <property type="entry name" value="Jacalin"/>
    <property type="match status" value="3"/>
</dbReference>
<proteinExistence type="inferred from homology"/>
<name>A0A2C9U0P2_MANES</name>
<accession>A0A2C9U0P2</accession>
<sequence>MSYEGGENNYMSVGPWGSQNGVRWDDGVFNSVRQVVIFYGAQVDSIQFEYDKMGTSVWSDKHGGTGGFRTNKVKLDYPDEYLVSVSGHYGNVVDYGPILIRSLTFDSNKRKYGPFGIQQGTHFSFPLTGGKVVGFHGRCSWYLDSIGVYLKPLLQRNPSKNLATATGRITGNKEKDPSDSEVENNLKVVTSNAVIVRTMKAVSHGPWGGNGGMLFDDGVYTGVREIHLTRYGGVVSIRVCYDLNGQAIWGNKNGGSGGIRLDKIIFDYPSEILTHVTGYYGSTILRGPIVVKSLTFHTNKMKYGPFGDEQGIFFSSGSNNGFVVGFHGRKGWFIDSIGVHVAQVNLSRQSRPSHDPPVSTNIQAYEVTVPGMVKEPAAAAAWSSGPWGGDGGKPWDDGVFSGVKKIFLAKGEAIYSIQIKYDRNGQSAWSVRHGGGSEGSSHLIKFEYPYEILTSVCGYHGSLTGDESHNVIKSLTFYTNKGKYGPYGVETGTFFTTTKTEGKIVGFHGRSGCYLNSIGVHTQQWSSDRESAPQGPPGERGGTVKTIFNKLFN</sequence>
<dbReference type="PANTHER" id="PTHR47293:SF74">
    <property type="entry name" value="JACALIN-TYPE LECTIN DOMAIN-CONTAINING PROTEIN"/>
    <property type="match status" value="1"/>
</dbReference>
<dbReference type="GO" id="GO:0005537">
    <property type="term" value="F:D-mannose binding"/>
    <property type="evidence" value="ECO:0007669"/>
    <property type="project" value="UniProtKB-ARBA"/>
</dbReference>
<evidence type="ECO:0000313" key="4">
    <source>
        <dbReference type="EMBL" id="OAY22737.1"/>
    </source>
</evidence>
<gene>
    <name evidence="4" type="ORF">MANES_18G021800</name>
</gene>
<organism evidence="4">
    <name type="scientific">Manihot esculenta</name>
    <name type="common">Cassava</name>
    <name type="synonym">Jatropha manihot</name>
    <dbReference type="NCBI Taxonomy" id="3983"/>
    <lineage>
        <taxon>Eukaryota</taxon>
        <taxon>Viridiplantae</taxon>
        <taxon>Streptophyta</taxon>
        <taxon>Embryophyta</taxon>
        <taxon>Tracheophyta</taxon>
        <taxon>Spermatophyta</taxon>
        <taxon>Magnoliopsida</taxon>
        <taxon>eudicotyledons</taxon>
        <taxon>Gunneridae</taxon>
        <taxon>Pentapetalae</taxon>
        <taxon>rosids</taxon>
        <taxon>fabids</taxon>
        <taxon>Malpighiales</taxon>
        <taxon>Euphorbiaceae</taxon>
        <taxon>Crotonoideae</taxon>
        <taxon>Manihoteae</taxon>
        <taxon>Manihot</taxon>
    </lineage>
</organism>
<evidence type="ECO:0000256" key="1">
    <source>
        <dbReference type="ARBA" id="ARBA00006568"/>
    </source>
</evidence>
<dbReference type="EMBL" id="CM004404">
    <property type="protein sequence ID" value="OAY22737.1"/>
    <property type="molecule type" value="Genomic_DNA"/>
</dbReference>
<feature type="domain" description="Jacalin-type lectin" evidence="3">
    <location>
        <begin position="201"/>
        <end position="343"/>
    </location>
</feature>
<comment type="similarity">
    <text evidence="1">Belongs to the jacalin lectin family.</text>
</comment>
<dbReference type="InterPro" id="IPR001229">
    <property type="entry name" value="Jacalin-like_lectin_dom"/>
</dbReference>
<dbReference type="AlphaFoldDB" id="A0A2C9U0P2"/>
<reference evidence="4" key="1">
    <citation type="submission" date="2016-02" db="EMBL/GenBank/DDBJ databases">
        <title>WGS assembly of Manihot esculenta.</title>
        <authorList>
            <person name="Bredeson J.V."/>
            <person name="Prochnik S.E."/>
            <person name="Lyons J.B."/>
            <person name="Schmutz J."/>
            <person name="Grimwood J."/>
            <person name="Vrebalov J."/>
            <person name="Bart R.S."/>
            <person name="Amuge T."/>
            <person name="Ferguson M.E."/>
            <person name="Green R."/>
            <person name="Putnam N."/>
            <person name="Stites J."/>
            <person name="Rounsley S."/>
            <person name="Rokhsar D.S."/>
        </authorList>
    </citation>
    <scope>NUCLEOTIDE SEQUENCE [LARGE SCALE GENOMIC DNA]</scope>
    <source>
        <tissue evidence="4">Leaf</tissue>
    </source>
</reference>
<dbReference type="STRING" id="3983.A0A2C9U0P2"/>
<evidence type="ECO:0000259" key="3">
    <source>
        <dbReference type="PROSITE" id="PS51752"/>
    </source>
</evidence>
<dbReference type="CDD" id="cd09612">
    <property type="entry name" value="Jacalin"/>
    <property type="match status" value="3"/>
</dbReference>
<keyword evidence="2" id="KW-0430">Lectin</keyword>
<dbReference type="GO" id="GO:0005536">
    <property type="term" value="F:D-glucose binding"/>
    <property type="evidence" value="ECO:0007669"/>
    <property type="project" value="UniProtKB-ARBA"/>
</dbReference>
<feature type="domain" description="Jacalin-type lectin" evidence="3">
    <location>
        <begin position="10"/>
        <end position="152"/>
    </location>
</feature>
<dbReference type="Gene3D" id="2.100.10.30">
    <property type="entry name" value="Jacalin-like lectin domain"/>
    <property type="match status" value="3"/>
</dbReference>
<dbReference type="SUPFAM" id="SSF51101">
    <property type="entry name" value="Mannose-binding lectins"/>
    <property type="match status" value="3"/>
</dbReference>
<dbReference type="InterPro" id="IPR033734">
    <property type="entry name" value="Jacalin-like_lectin_dom_plant"/>
</dbReference>
<feature type="domain" description="Jacalin-type lectin" evidence="3">
    <location>
        <begin position="381"/>
        <end position="524"/>
    </location>
</feature>
<dbReference type="SMART" id="SM00915">
    <property type="entry name" value="Jacalin"/>
    <property type="match status" value="3"/>
</dbReference>
<protein>
    <recommendedName>
        <fullName evidence="3">Jacalin-type lectin domain-containing protein</fullName>
    </recommendedName>
</protein>
<dbReference type="PANTHER" id="PTHR47293">
    <property type="entry name" value="JACALIN-RELATED LECTIN 3"/>
    <property type="match status" value="1"/>
</dbReference>
<evidence type="ECO:0000256" key="2">
    <source>
        <dbReference type="ARBA" id="ARBA00022734"/>
    </source>
</evidence>
<dbReference type="PROSITE" id="PS51752">
    <property type="entry name" value="JACALIN_LECTIN"/>
    <property type="match status" value="3"/>
</dbReference>